<feature type="region of interest" description="Disordered" evidence="1">
    <location>
        <begin position="32"/>
        <end position="60"/>
    </location>
</feature>
<feature type="region of interest" description="Disordered" evidence="1">
    <location>
        <begin position="234"/>
        <end position="256"/>
    </location>
</feature>
<dbReference type="AlphaFoldDB" id="A0A8K0LB65"/>
<evidence type="ECO:0000256" key="1">
    <source>
        <dbReference type="SAM" id="MobiDB-lite"/>
    </source>
</evidence>
<evidence type="ECO:0000313" key="3">
    <source>
        <dbReference type="Proteomes" id="UP000809789"/>
    </source>
</evidence>
<organism evidence="2 3">
    <name type="scientific">Elsinoe batatas</name>
    <dbReference type="NCBI Taxonomy" id="2601811"/>
    <lineage>
        <taxon>Eukaryota</taxon>
        <taxon>Fungi</taxon>
        <taxon>Dikarya</taxon>
        <taxon>Ascomycota</taxon>
        <taxon>Pezizomycotina</taxon>
        <taxon>Dothideomycetes</taxon>
        <taxon>Dothideomycetidae</taxon>
        <taxon>Myriangiales</taxon>
        <taxon>Elsinoaceae</taxon>
        <taxon>Elsinoe</taxon>
    </lineage>
</organism>
<dbReference type="OrthoDB" id="3892458at2759"/>
<protein>
    <submittedName>
        <fullName evidence="2">Uncharacterized protein</fullName>
    </submittedName>
</protein>
<feature type="compositionally biased region" description="Polar residues" evidence="1">
    <location>
        <begin position="33"/>
        <end position="45"/>
    </location>
</feature>
<dbReference type="EMBL" id="JAESVG020000001">
    <property type="protein sequence ID" value="KAG8632105.1"/>
    <property type="molecule type" value="Genomic_DNA"/>
</dbReference>
<dbReference type="Proteomes" id="UP000809789">
    <property type="component" value="Unassembled WGS sequence"/>
</dbReference>
<gene>
    <name evidence="2" type="ORF">KVT40_001245</name>
</gene>
<accession>A0A8K0LB65</accession>
<sequence length="352" mass="39335">MAISLSERIAASAVQLSKQILTSRHLGSDIDQLGSSGKDSINQNGDYAHLHGGEPSTPRTRRHLYKHEAEQFRSTEAEAVRSGMSDALDIQLFMSQLEQTVFDPQSESLEQDDISTDHQWSEANDRLFTDTWHKSRAQTSEIPSESASILENATPNTVQSNVAARAQLISSHLLPGRTSKPSILPLAALHQEECSHLRRIANETRREQEAVSRADMARLHGSTRYVHRAPVVAHQSPQIGHPPQAHTTHAEKEEEISKSDFSCPFPHCHHTLNSGAYWINKWETPSDLGTLELGRSGSQGLMCVHDGCLECFLDGSEWREHIMAPHHEYLGNDGDSLTARMQRVWGKRRAVR</sequence>
<reference evidence="2" key="1">
    <citation type="submission" date="2021-07" db="EMBL/GenBank/DDBJ databases">
        <title>Elsinoe batatas strain:CRI-CJ2 Genome sequencing and assembly.</title>
        <authorList>
            <person name="Huang L."/>
        </authorList>
    </citation>
    <scope>NUCLEOTIDE SEQUENCE</scope>
    <source>
        <strain evidence="2">CRI-CJ2</strain>
    </source>
</reference>
<keyword evidence="3" id="KW-1185">Reference proteome</keyword>
<proteinExistence type="predicted"/>
<comment type="caution">
    <text evidence="2">The sequence shown here is derived from an EMBL/GenBank/DDBJ whole genome shotgun (WGS) entry which is preliminary data.</text>
</comment>
<evidence type="ECO:0000313" key="2">
    <source>
        <dbReference type="EMBL" id="KAG8632105.1"/>
    </source>
</evidence>
<name>A0A8K0LB65_9PEZI</name>